<comment type="caution">
    <text evidence="1">The sequence shown here is derived from an EMBL/GenBank/DDBJ whole genome shotgun (WGS) entry which is preliminary data.</text>
</comment>
<dbReference type="OrthoDB" id="5230585at2759"/>
<keyword evidence="2" id="KW-1185">Reference proteome</keyword>
<dbReference type="GeneID" id="67002343"/>
<sequence length="129" mass="14867">MRGNTQFEQHLQHLQLSNSSTQPVATLNMHSWLDRPLRDGKDADEWKPTESEAAANIDEWYQAGRLLFPPDSLLDVRDQLRKPLKYGDSIYVKAFDGSIYEWPVRTGDIKTHLEPDGDRGEETSVEWVL</sequence>
<protein>
    <submittedName>
        <fullName evidence="1">Uncharacterized protein</fullName>
    </submittedName>
</protein>
<dbReference type="RefSeq" id="XP_043155627.1">
    <property type="nucleotide sequence ID" value="XM_043299692.1"/>
</dbReference>
<proteinExistence type="predicted"/>
<dbReference type="AlphaFoldDB" id="A0A9P3ETL8"/>
<reference evidence="1 2" key="1">
    <citation type="submission" date="2018-10" db="EMBL/GenBank/DDBJ databases">
        <title>Pan-genome distribution and transcriptional activeness of fungal secondary metabolism genes in Aspergillus section Fumigati.</title>
        <authorList>
            <person name="Takahashi H."/>
            <person name="Umemura M."/>
            <person name="Ninomiya A."/>
            <person name="Kusuya Y."/>
            <person name="Urayama S."/>
            <person name="Shimizu M."/>
            <person name="Watanabe A."/>
            <person name="Kamei K."/>
            <person name="Yaguchi T."/>
            <person name="Hagiwara D."/>
        </authorList>
    </citation>
    <scope>NUCLEOTIDE SEQUENCE [LARGE SCALE GENOMIC DNA]</scope>
    <source>
        <strain evidence="1 2">IFM 55266</strain>
    </source>
</reference>
<evidence type="ECO:0000313" key="1">
    <source>
        <dbReference type="EMBL" id="GIJ84880.1"/>
    </source>
</evidence>
<accession>A0A9P3ETL8</accession>
<organism evidence="1 2">
    <name type="scientific">Aspergillus pseudoviridinutans</name>
    <dbReference type="NCBI Taxonomy" id="1517512"/>
    <lineage>
        <taxon>Eukaryota</taxon>
        <taxon>Fungi</taxon>
        <taxon>Dikarya</taxon>
        <taxon>Ascomycota</taxon>
        <taxon>Pezizomycotina</taxon>
        <taxon>Eurotiomycetes</taxon>
        <taxon>Eurotiomycetidae</taxon>
        <taxon>Eurotiales</taxon>
        <taxon>Aspergillaceae</taxon>
        <taxon>Aspergillus</taxon>
        <taxon>Aspergillus subgen. Fumigati</taxon>
    </lineage>
</organism>
<name>A0A9P3ETL8_9EURO</name>
<dbReference type="EMBL" id="BHVY01000002">
    <property type="protein sequence ID" value="GIJ84880.1"/>
    <property type="molecule type" value="Genomic_DNA"/>
</dbReference>
<dbReference type="Proteomes" id="UP001043456">
    <property type="component" value="Unassembled WGS sequence"/>
</dbReference>
<gene>
    <name evidence="1" type="ORF">Asppvi_003731</name>
</gene>
<evidence type="ECO:0000313" key="2">
    <source>
        <dbReference type="Proteomes" id="UP001043456"/>
    </source>
</evidence>